<feature type="compositionally biased region" description="Basic residues" evidence="1">
    <location>
        <begin position="439"/>
        <end position="452"/>
    </location>
</feature>
<keyword evidence="3" id="KW-1185">Reference proteome</keyword>
<gene>
    <name evidence="4" type="primary">LOC111089539</name>
</gene>
<feature type="chain" id="PRO_5047355938" evidence="2">
    <location>
        <begin position="22"/>
        <end position="542"/>
    </location>
</feature>
<reference evidence="4" key="1">
    <citation type="submission" date="2025-08" db="UniProtKB">
        <authorList>
            <consortium name="RefSeq"/>
        </authorList>
    </citation>
    <scope>IDENTIFICATION</scope>
    <source>
        <tissue evidence="4">Muscle</tissue>
    </source>
</reference>
<feature type="region of interest" description="Disordered" evidence="1">
    <location>
        <begin position="279"/>
        <end position="303"/>
    </location>
</feature>
<protein>
    <submittedName>
        <fullName evidence="4">GATA zinc finger domain-containing protein 14-like isoform X1</fullName>
    </submittedName>
</protein>
<name>A0ABM1TPY4_LIMPO</name>
<feature type="region of interest" description="Disordered" evidence="1">
    <location>
        <begin position="89"/>
        <end position="108"/>
    </location>
</feature>
<keyword evidence="2" id="KW-0732">Signal</keyword>
<feature type="compositionally biased region" description="Polar residues" evidence="1">
    <location>
        <begin position="282"/>
        <end position="303"/>
    </location>
</feature>
<organism evidence="3 4">
    <name type="scientific">Limulus polyphemus</name>
    <name type="common">Atlantic horseshoe crab</name>
    <dbReference type="NCBI Taxonomy" id="6850"/>
    <lineage>
        <taxon>Eukaryota</taxon>
        <taxon>Metazoa</taxon>
        <taxon>Ecdysozoa</taxon>
        <taxon>Arthropoda</taxon>
        <taxon>Chelicerata</taxon>
        <taxon>Merostomata</taxon>
        <taxon>Xiphosura</taxon>
        <taxon>Limulidae</taxon>
        <taxon>Limulus</taxon>
    </lineage>
</organism>
<evidence type="ECO:0000313" key="3">
    <source>
        <dbReference type="Proteomes" id="UP000694941"/>
    </source>
</evidence>
<evidence type="ECO:0000256" key="1">
    <source>
        <dbReference type="SAM" id="MobiDB-lite"/>
    </source>
</evidence>
<evidence type="ECO:0000256" key="2">
    <source>
        <dbReference type="SAM" id="SignalP"/>
    </source>
</evidence>
<proteinExistence type="predicted"/>
<accession>A0ABM1TPY4</accession>
<evidence type="ECO:0000313" key="4">
    <source>
        <dbReference type="RefSeq" id="XP_022257940.1"/>
    </source>
</evidence>
<dbReference type="Proteomes" id="UP000694941">
    <property type="component" value="Unplaced"/>
</dbReference>
<dbReference type="GeneID" id="111089539"/>
<feature type="region of interest" description="Disordered" evidence="1">
    <location>
        <begin position="436"/>
        <end position="462"/>
    </location>
</feature>
<sequence>MQVIYIVLIVWMLYTDKFTCGSQQINIEYRGEQDNQSNNSEIAQPNYKDSLVSQQINIEHRGEQDNQSNNSEIAQPNYKGSLVSQQINTEHRGEQDNQSNNSEIAQPNFKGSLVSQQINIEYRGEQDNQSNNSEIAQPNYKGSLVSQQINIEHRGEQDNQSNNSEIAQPNLKGSLVSQQINIEHRGEQDNQSNNSEIAQPNFKGSLVSQQINIEYRGEQDNQSINSEIAQPNFKGSLVSQQINIEYRGEQDNQSNNSEIAQPNFKGSLVSQQINIEYRGEQDNQSNNSEIAQPNLKGSQVRTSTTDLGMTMKTVKVISSFDEWKEAVISDEYEDMEEDPENYVLFPHILEEPVKDPRMYEPNPGQPEWSIPLVVDNTMFVPEEKEDGSFLELKEDYPLRHIELHSINKGLTLNNSAIEHEIDECKLNLKNRVFGEKGKKGVKRKKPKRHSRKYKTEGRKQRKLHPKRTWRKTCCVRGKRHANKSSLYLFDNIYKNCRHVVSQKSAVSRRCGRVFKKCCVRVALRKFYIHHRKMDNEETEDYM</sequence>
<feature type="compositionally biased region" description="Polar residues" evidence="1">
    <location>
        <begin position="96"/>
        <end position="105"/>
    </location>
</feature>
<feature type="signal peptide" evidence="2">
    <location>
        <begin position="1"/>
        <end position="21"/>
    </location>
</feature>
<dbReference type="RefSeq" id="XP_022257940.1">
    <property type="nucleotide sequence ID" value="XM_022402232.1"/>
</dbReference>